<evidence type="ECO:0000313" key="6">
    <source>
        <dbReference type="EMBL" id="SHH88770.1"/>
    </source>
</evidence>
<dbReference type="Proteomes" id="UP000184526">
    <property type="component" value="Unassembled WGS sequence"/>
</dbReference>
<dbReference type="GO" id="GO:0008705">
    <property type="term" value="F:methionine synthase activity"/>
    <property type="evidence" value="ECO:0007669"/>
    <property type="project" value="TreeGrafter"/>
</dbReference>
<proteinExistence type="inferred from homology"/>
<dbReference type="InterPro" id="IPR050554">
    <property type="entry name" value="Met_Synthase/Corrinoid"/>
</dbReference>
<keyword evidence="6" id="KW-0489">Methyltransferase</keyword>
<reference evidence="6 7" key="1">
    <citation type="submission" date="2016-11" db="EMBL/GenBank/DDBJ databases">
        <authorList>
            <person name="Jaros S."/>
            <person name="Januszkiewicz K."/>
            <person name="Wedrychowicz H."/>
        </authorList>
    </citation>
    <scope>NUCLEOTIDE SEQUENCE [LARGE SCALE GENOMIC DNA]</scope>
    <source>
        <strain evidence="6 7">DSM 3089</strain>
    </source>
</reference>
<sequence length="210" mass="22936">MKDQLLEKLAQCIVDMEEEEIVEVANDIIENGISADEAILVGLSEGMNRVSALYEEGEYFIPEVVVCADTMYAALDVLKPHCNKNSECKGKVVIGVVEGDTHDIGKNIVAIMLEADGFEIHDLGRDVKINEFVDKAEEIEADIICLSSLMTTTMDGMRLIVEEVKKRDFKKAPRVMVGGAPLSNNFAKKIGADGYSSNAPEAVRLANSLL</sequence>
<comment type="similarity">
    <text evidence="1">Belongs to the methylamine corrinoid protein family.</text>
</comment>
<gene>
    <name evidence="6" type="ORF">SAMN02745196_01742</name>
</gene>
<dbReference type="InterPro" id="IPR036724">
    <property type="entry name" value="Cobalamin-bd_sf"/>
</dbReference>
<dbReference type="STRING" id="1121306.SAMN02745196_01742"/>
<evidence type="ECO:0000259" key="4">
    <source>
        <dbReference type="PROSITE" id="PS51332"/>
    </source>
</evidence>
<dbReference type="InterPro" id="IPR003759">
    <property type="entry name" value="Cbl-bd_cap"/>
</dbReference>
<dbReference type="PANTHER" id="PTHR45833:SF1">
    <property type="entry name" value="METHIONINE SYNTHASE"/>
    <property type="match status" value="1"/>
</dbReference>
<dbReference type="GO" id="GO:0046872">
    <property type="term" value="F:metal ion binding"/>
    <property type="evidence" value="ECO:0007669"/>
    <property type="project" value="UniProtKB-KW"/>
</dbReference>
<organism evidence="6 7">
    <name type="scientific">Clostridium collagenovorans DSM 3089</name>
    <dbReference type="NCBI Taxonomy" id="1121306"/>
    <lineage>
        <taxon>Bacteria</taxon>
        <taxon>Bacillati</taxon>
        <taxon>Bacillota</taxon>
        <taxon>Clostridia</taxon>
        <taxon>Eubacteriales</taxon>
        <taxon>Clostridiaceae</taxon>
        <taxon>Clostridium</taxon>
    </lineage>
</organism>
<dbReference type="SUPFAM" id="SSF47644">
    <property type="entry name" value="Methionine synthase domain"/>
    <property type="match status" value="1"/>
</dbReference>
<dbReference type="GO" id="GO:0005829">
    <property type="term" value="C:cytosol"/>
    <property type="evidence" value="ECO:0007669"/>
    <property type="project" value="TreeGrafter"/>
</dbReference>
<dbReference type="GO" id="GO:0046653">
    <property type="term" value="P:tetrahydrofolate metabolic process"/>
    <property type="evidence" value="ECO:0007669"/>
    <property type="project" value="TreeGrafter"/>
</dbReference>
<dbReference type="PANTHER" id="PTHR45833">
    <property type="entry name" value="METHIONINE SYNTHASE"/>
    <property type="match status" value="1"/>
</dbReference>
<dbReference type="GO" id="GO:0032259">
    <property type="term" value="P:methylation"/>
    <property type="evidence" value="ECO:0007669"/>
    <property type="project" value="UniProtKB-KW"/>
</dbReference>
<dbReference type="Pfam" id="PF02607">
    <property type="entry name" value="B12-binding_2"/>
    <property type="match status" value="1"/>
</dbReference>
<dbReference type="PROSITE" id="PS51337">
    <property type="entry name" value="B12_BINDING_NTER"/>
    <property type="match status" value="1"/>
</dbReference>
<keyword evidence="6" id="KW-0808">Transferase</keyword>
<dbReference type="GO" id="GO:0050667">
    <property type="term" value="P:homocysteine metabolic process"/>
    <property type="evidence" value="ECO:0007669"/>
    <property type="project" value="TreeGrafter"/>
</dbReference>
<dbReference type="FunFam" id="3.40.50.280:FF:000003">
    <property type="entry name" value="Dimethylamine methyltransferase corrinoid protein"/>
    <property type="match status" value="1"/>
</dbReference>
<evidence type="ECO:0000259" key="5">
    <source>
        <dbReference type="PROSITE" id="PS51337"/>
    </source>
</evidence>
<feature type="domain" description="B12-binding N-terminal" evidence="5">
    <location>
        <begin position="1"/>
        <end position="90"/>
    </location>
</feature>
<keyword evidence="2" id="KW-0479">Metal-binding</keyword>
<dbReference type="EMBL" id="FQXP01000006">
    <property type="protein sequence ID" value="SHH88770.1"/>
    <property type="molecule type" value="Genomic_DNA"/>
</dbReference>
<dbReference type="Pfam" id="PF02310">
    <property type="entry name" value="B12-binding"/>
    <property type="match status" value="1"/>
</dbReference>
<dbReference type="RefSeq" id="WP_072831639.1">
    <property type="nucleotide sequence ID" value="NZ_FQXP01000006.1"/>
</dbReference>
<dbReference type="Gene3D" id="3.40.50.280">
    <property type="entry name" value="Cobalamin-binding domain"/>
    <property type="match status" value="1"/>
</dbReference>
<feature type="domain" description="B12-binding" evidence="4">
    <location>
        <begin position="89"/>
        <end position="210"/>
    </location>
</feature>
<dbReference type="CDD" id="cd02070">
    <property type="entry name" value="corrinoid_protein_B12-BD"/>
    <property type="match status" value="1"/>
</dbReference>
<evidence type="ECO:0000256" key="3">
    <source>
        <dbReference type="ARBA" id="ARBA00023285"/>
    </source>
</evidence>
<dbReference type="OrthoDB" id="9803687at2"/>
<dbReference type="InterPro" id="IPR036594">
    <property type="entry name" value="Meth_synthase_dom"/>
</dbReference>
<name>A0A1M5WMI2_9CLOT</name>
<dbReference type="PROSITE" id="PS51332">
    <property type="entry name" value="B12_BINDING"/>
    <property type="match status" value="1"/>
</dbReference>
<dbReference type="AlphaFoldDB" id="A0A1M5WMI2"/>
<evidence type="ECO:0000313" key="7">
    <source>
        <dbReference type="Proteomes" id="UP000184526"/>
    </source>
</evidence>
<evidence type="ECO:0000256" key="2">
    <source>
        <dbReference type="ARBA" id="ARBA00022723"/>
    </source>
</evidence>
<dbReference type="InterPro" id="IPR006158">
    <property type="entry name" value="Cobalamin-bd"/>
</dbReference>
<protein>
    <submittedName>
        <fullName evidence="6">Methyltransferase cognate corrinoid proteins</fullName>
    </submittedName>
</protein>
<dbReference type="SMART" id="SM01018">
    <property type="entry name" value="B12-binding_2"/>
    <property type="match status" value="1"/>
</dbReference>
<dbReference type="Gene3D" id="1.10.1240.10">
    <property type="entry name" value="Methionine synthase domain"/>
    <property type="match status" value="1"/>
</dbReference>
<evidence type="ECO:0000256" key="1">
    <source>
        <dbReference type="ARBA" id="ARBA00010854"/>
    </source>
</evidence>
<dbReference type="SUPFAM" id="SSF52242">
    <property type="entry name" value="Cobalamin (vitamin B12)-binding domain"/>
    <property type="match status" value="1"/>
</dbReference>
<accession>A0A1M5WMI2</accession>
<keyword evidence="3" id="KW-0170">Cobalt</keyword>
<dbReference type="GO" id="GO:0031419">
    <property type="term" value="F:cobalamin binding"/>
    <property type="evidence" value="ECO:0007669"/>
    <property type="project" value="InterPro"/>
</dbReference>
<keyword evidence="7" id="KW-1185">Reference proteome</keyword>